<sequence length="59" mass="6380">MSTLLDPHIIAATGAGIMALGMGGFFQKAKEQPKQSIFLHYLKPSLLILSGMLLLFTAF</sequence>
<comment type="caution">
    <text evidence="2">The sequence shown here is derived from an EMBL/GenBank/DDBJ whole genome shotgun (WGS) entry which is preliminary data.</text>
</comment>
<proteinExistence type="predicted"/>
<gene>
    <name evidence="2" type="ORF">JOE21_003382</name>
</gene>
<accession>A0ABU1IRE5</accession>
<evidence type="ECO:0000256" key="1">
    <source>
        <dbReference type="SAM" id="Phobius"/>
    </source>
</evidence>
<protein>
    <submittedName>
        <fullName evidence="2">Uncharacterized protein</fullName>
    </submittedName>
</protein>
<evidence type="ECO:0000313" key="2">
    <source>
        <dbReference type="EMBL" id="MDR6227367.1"/>
    </source>
</evidence>
<feature type="transmembrane region" description="Helical" evidence="1">
    <location>
        <begin position="38"/>
        <end position="58"/>
    </location>
</feature>
<evidence type="ECO:0000313" key="3">
    <source>
        <dbReference type="Proteomes" id="UP001185012"/>
    </source>
</evidence>
<keyword evidence="3" id="KW-1185">Reference proteome</keyword>
<keyword evidence="1" id="KW-0812">Transmembrane</keyword>
<organism evidence="2 3">
    <name type="scientific">Desmospora profundinema</name>
    <dbReference type="NCBI Taxonomy" id="1571184"/>
    <lineage>
        <taxon>Bacteria</taxon>
        <taxon>Bacillati</taxon>
        <taxon>Bacillota</taxon>
        <taxon>Bacilli</taxon>
        <taxon>Bacillales</taxon>
        <taxon>Thermoactinomycetaceae</taxon>
        <taxon>Desmospora</taxon>
    </lineage>
</organism>
<name>A0ABU1IRE5_9BACL</name>
<dbReference type="RefSeq" id="WP_309868380.1">
    <property type="nucleotide sequence ID" value="NZ_JAVDQG010000009.1"/>
</dbReference>
<dbReference type="Proteomes" id="UP001185012">
    <property type="component" value="Unassembled WGS sequence"/>
</dbReference>
<keyword evidence="1" id="KW-0472">Membrane</keyword>
<dbReference type="EMBL" id="JAVDQG010000009">
    <property type="protein sequence ID" value="MDR6227367.1"/>
    <property type="molecule type" value="Genomic_DNA"/>
</dbReference>
<keyword evidence="1" id="KW-1133">Transmembrane helix</keyword>
<reference evidence="2 3" key="1">
    <citation type="submission" date="2023-07" db="EMBL/GenBank/DDBJ databases">
        <title>Genomic Encyclopedia of Type Strains, Phase IV (KMG-IV): sequencing the most valuable type-strain genomes for metagenomic binning, comparative biology and taxonomic classification.</title>
        <authorList>
            <person name="Goeker M."/>
        </authorList>
    </citation>
    <scope>NUCLEOTIDE SEQUENCE [LARGE SCALE GENOMIC DNA]</scope>
    <source>
        <strain evidence="2 3">DSM 45903</strain>
    </source>
</reference>
<feature type="transmembrane region" description="Helical" evidence="1">
    <location>
        <begin position="6"/>
        <end position="26"/>
    </location>
</feature>